<reference evidence="1" key="1">
    <citation type="journal article" date="2014" name="Int. J. Syst. Evol. Microbiol.">
        <title>Complete genome sequence of Corynebacterium casei LMG S-19264T (=DSM 44701T), isolated from a smear-ripened cheese.</title>
        <authorList>
            <consortium name="US DOE Joint Genome Institute (JGI-PGF)"/>
            <person name="Walter F."/>
            <person name="Albersmeier A."/>
            <person name="Kalinowski J."/>
            <person name="Ruckert C."/>
        </authorList>
    </citation>
    <scope>NUCLEOTIDE SEQUENCE</scope>
    <source>
        <strain evidence="1">CCM 7897</strain>
    </source>
</reference>
<dbReference type="EMBL" id="BMCT01000003">
    <property type="protein sequence ID" value="GGF64644.1"/>
    <property type="molecule type" value="Genomic_DNA"/>
</dbReference>
<dbReference type="AlphaFoldDB" id="A0A917BZ93"/>
<name>A0A917BZ93_9HYPH</name>
<organism evidence="1 2">
    <name type="scientific">Azorhizobium oxalatiphilum</name>
    <dbReference type="NCBI Taxonomy" id="980631"/>
    <lineage>
        <taxon>Bacteria</taxon>
        <taxon>Pseudomonadati</taxon>
        <taxon>Pseudomonadota</taxon>
        <taxon>Alphaproteobacteria</taxon>
        <taxon>Hyphomicrobiales</taxon>
        <taxon>Xanthobacteraceae</taxon>
        <taxon>Azorhizobium</taxon>
    </lineage>
</organism>
<dbReference type="Proteomes" id="UP000606044">
    <property type="component" value="Unassembled WGS sequence"/>
</dbReference>
<evidence type="ECO:0000313" key="1">
    <source>
        <dbReference type="EMBL" id="GGF64644.1"/>
    </source>
</evidence>
<sequence>MAIRPTPNSTAWIIRYSIAEICSRTGIGATFRSSGMPKATAPDRLRFRILPRAAGSAADQD</sequence>
<protein>
    <submittedName>
        <fullName evidence="1">Uncharacterized protein</fullName>
    </submittedName>
</protein>
<evidence type="ECO:0000313" key="2">
    <source>
        <dbReference type="Proteomes" id="UP000606044"/>
    </source>
</evidence>
<reference evidence="1" key="2">
    <citation type="submission" date="2020-09" db="EMBL/GenBank/DDBJ databases">
        <authorList>
            <person name="Sun Q."/>
            <person name="Sedlacek I."/>
        </authorList>
    </citation>
    <scope>NUCLEOTIDE SEQUENCE</scope>
    <source>
        <strain evidence="1">CCM 7897</strain>
    </source>
</reference>
<accession>A0A917BZ93</accession>
<proteinExistence type="predicted"/>
<gene>
    <name evidence="1" type="ORF">GCM10007301_25550</name>
</gene>
<comment type="caution">
    <text evidence="1">The sequence shown here is derived from an EMBL/GenBank/DDBJ whole genome shotgun (WGS) entry which is preliminary data.</text>
</comment>
<keyword evidence="2" id="KW-1185">Reference proteome</keyword>